<dbReference type="Proteomes" id="UP001055072">
    <property type="component" value="Unassembled WGS sequence"/>
</dbReference>
<accession>A0ACB8TPW5</accession>
<protein>
    <submittedName>
        <fullName evidence="1">Pyridoxal phosphate-dependent transferase</fullName>
    </submittedName>
</protein>
<comment type="caution">
    <text evidence="1">The sequence shown here is derived from an EMBL/GenBank/DDBJ whole genome shotgun (WGS) entry which is preliminary data.</text>
</comment>
<reference evidence="1" key="1">
    <citation type="journal article" date="2021" name="Environ. Microbiol.">
        <title>Gene family expansions and transcriptome signatures uncover fungal adaptations to wood decay.</title>
        <authorList>
            <person name="Hage H."/>
            <person name="Miyauchi S."/>
            <person name="Viragh M."/>
            <person name="Drula E."/>
            <person name="Min B."/>
            <person name="Chaduli D."/>
            <person name="Navarro D."/>
            <person name="Favel A."/>
            <person name="Norest M."/>
            <person name="Lesage-Meessen L."/>
            <person name="Balint B."/>
            <person name="Merenyi Z."/>
            <person name="de Eugenio L."/>
            <person name="Morin E."/>
            <person name="Martinez A.T."/>
            <person name="Baldrian P."/>
            <person name="Stursova M."/>
            <person name="Martinez M.J."/>
            <person name="Novotny C."/>
            <person name="Magnuson J.K."/>
            <person name="Spatafora J.W."/>
            <person name="Maurice S."/>
            <person name="Pangilinan J."/>
            <person name="Andreopoulos W."/>
            <person name="LaButti K."/>
            <person name="Hundley H."/>
            <person name="Na H."/>
            <person name="Kuo A."/>
            <person name="Barry K."/>
            <person name="Lipzen A."/>
            <person name="Henrissat B."/>
            <person name="Riley R."/>
            <person name="Ahrendt S."/>
            <person name="Nagy L.G."/>
            <person name="Grigoriev I.V."/>
            <person name="Martin F."/>
            <person name="Rosso M.N."/>
        </authorList>
    </citation>
    <scope>NUCLEOTIDE SEQUENCE</scope>
    <source>
        <strain evidence="1">CBS 384.51</strain>
    </source>
</reference>
<proteinExistence type="predicted"/>
<organism evidence="1 2">
    <name type="scientific">Irpex rosettiformis</name>
    <dbReference type="NCBI Taxonomy" id="378272"/>
    <lineage>
        <taxon>Eukaryota</taxon>
        <taxon>Fungi</taxon>
        <taxon>Dikarya</taxon>
        <taxon>Basidiomycota</taxon>
        <taxon>Agaricomycotina</taxon>
        <taxon>Agaricomycetes</taxon>
        <taxon>Polyporales</taxon>
        <taxon>Irpicaceae</taxon>
        <taxon>Irpex</taxon>
    </lineage>
</organism>
<keyword evidence="2" id="KW-1185">Reference proteome</keyword>
<dbReference type="EMBL" id="MU274949">
    <property type="protein sequence ID" value="KAI0084008.1"/>
    <property type="molecule type" value="Genomic_DNA"/>
</dbReference>
<evidence type="ECO:0000313" key="2">
    <source>
        <dbReference type="Proteomes" id="UP001055072"/>
    </source>
</evidence>
<gene>
    <name evidence="1" type="ORF">BDY19DRAFT_601647</name>
</gene>
<name>A0ACB8TPW5_9APHY</name>
<evidence type="ECO:0000313" key="1">
    <source>
        <dbReference type="EMBL" id="KAI0084008.1"/>
    </source>
</evidence>
<sequence length="584" mass="65369">MDVSKLTENDLLGVPIPHSQHAISVSFPTWAISIGYKERDLAVLDRLKSGYPRYWIHHSVRTLSYYLEQKYAEPNERSLLFRSSYAANECVKFMARRDAPARVLEKHCLQGRPGSELFVVFFDLSHWSVAKQFWQHTGFGCTTRLAIYHLNLLGIKEGPEPPVHHVDWNIPADDLALAGSPEDKSPPLPADEAKFATKKRIANLLDIEADDVYLHTGGMNAIWSAHHLCMGAISDKRKSICFGFPYVDTLKVIEKWGPGAYFYPDGGDNFVDELEKQLEELQAADPSQPPILALYTEIPSNPLLRSVNLPRLRKLADKYGFLIVVDDTLGNFANLQIMHLVDIVVTSLSKLFGGMANVMGGNLSLNPAGRYYSQLKGWMKENYQDVYFDEDAIVMEYNSRDFVHRSNVINGNAEAVCDYLKTASSTIAEVYYPKWQVPENYTACLRKTPPKEAADAIPEPGYGGLFSVLFTSIAAAQGFYDALNCAKGPSLGTNFTLSCPYAIIAHYYELDWAKDHGVPLQFVRVSVGLESREELMEMFTRAVEAGEKAHAQYAPEPVPEAVWRRGIPEPPTPVAYARSSAGWE</sequence>
<keyword evidence="1" id="KW-0808">Transferase</keyword>